<evidence type="ECO:0000256" key="1">
    <source>
        <dbReference type="ARBA" id="ARBA00010090"/>
    </source>
</evidence>
<dbReference type="GO" id="GO:0006869">
    <property type="term" value="P:lipid transport"/>
    <property type="evidence" value="ECO:0007669"/>
    <property type="project" value="InterPro"/>
</dbReference>
<evidence type="ECO:0000256" key="3">
    <source>
        <dbReference type="SAM" id="Phobius"/>
    </source>
</evidence>
<dbReference type="GO" id="GO:0008289">
    <property type="term" value="F:lipid binding"/>
    <property type="evidence" value="ECO:0007669"/>
    <property type="project" value="InterPro"/>
</dbReference>
<evidence type="ECO:0000256" key="2">
    <source>
        <dbReference type="SAM" id="Coils"/>
    </source>
</evidence>
<name>A0A9B0UDJ3_CHRAS</name>
<dbReference type="GO" id="GO:0016020">
    <property type="term" value="C:membrane"/>
    <property type="evidence" value="ECO:0007669"/>
    <property type="project" value="TreeGrafter"/>
</dbReference>
<dbReference type="AlphaFoldDB" id="A0A9B0UDJ3"/>
<keyword evidence="2" id="KW-0175">Coiled coil</keyword>
<dbReference type="GeneID" id="102829837"/>
<dbReference type="Proteomes" id="UP000504623">
    <property type="component" value="Unplaced"/>
</dbReference>
<dbReference type="GO" id="GO:0042157">
    <property type="term" value="P:lipoprotein metabolic process"/>
    <property type="evidence" value="ECO:0007669"/>
    <property type="project" value="InterPro"/>
</dbReference>
<sequence length="290" mass="31545">MVMNEADGLHEVLKKLSTDMVTEEKERLQEEIGKFVKEFPGMKSELEECIRKLHVLAKHVGKVHKDCTISNIVVESTNIVSGVLFFLGLFLAPVSAGFSMGLSAAGIGLGAVANVTGITTTIVDESSKLSAKYEAKQLLSSGLSTLETVEALCKKIPRALSVTKKYVKSWDVIAKHIHAIKVARINPLLVDQARHHTTTGNISIQSKKQVQETFKGTALAMTKGARLMGMATTGVSILSGVISLVTESKHLWEGANEELANTLKQLADELEKQLEKLTQKHQSLQSEMTP</sequence>
<feature type="transmembrane region" description="Helical" evidence="3">
    <location>
        <begin position="104"/>
        <end position="123"/>
    </location>
</feature>
<keyword evidence="3" id="KW-1133">Transmembrane helix</keyword>
<dbReference type="OrthoDB" id="6363454at2759"/>
<keyword evidence="4" id="KW-1185">Reference proteome</keyword>
<gene>
    <name evidence="5" type="primary">LOC102829837</name>
</gene>
<dbReference type="PANTHER" id="PTHR14096">
    <property type="entry name" value="APOLIPOPROTEIN L"/>
    <property type="match status" value="1"/>
</dbReference>
<keyword evidence="3" id="KW-0812">Transmembrane</keyword>
<proteinExistence type="inferred from homology"/>
<dbReference type="InterPro" id="IPR008405">
    <property type="entry name" value="ApoL"/>
</dbReference>
<protein>
    <submittedName>
        <fullName evidence="5">Apolipoprotein L3-like</fullName>
    </submittedName>
</protein>
<dbReference type="PANTHER" id="PTHR14096:SF27">
    <property type="entry name" value="APOLIPOPROTEIN L2"/>
    <property type="match status" value="1"/>
</dbReference>
<dbReference type="RefSeq" id="XP_006878079.1">
    <property type="nucleotide sequence ID" value="XM_006878017.1"/>
</dbReference>
<evidence type="ECO:0000313" key="4">
    <source>
        <dbReference type="Proteomes" id="UP000504623"/>
    </source>
</evidence>
<dbReference type="GO" id="GO:0005576">
    <property type="term" value="C:extracellular region"/>
    <property type="evidence" value="ECO:0007669"/>
    <property type="project" value="InterPro"/>
</dbReference>
<evidence type="ECO:0000313" key="5">
    <source>
        <dbReference type="RefSeq" id="XP_006878079.1"/>
    </source>
</evidence>
<accession>A0A9B0UDJ3</accession>
<comment type="similarity">
    <text evidence="1">Belongs to the apolipoprotein L family.</text>
</comment>
<feature type="coiled-coil region" evidence="2">
    <location>
        <begin position="249"/>
        <end position="287"/>
    </location>
</feature>
<dbReference type="Pfam" id="PF05461">
    <property type="entry name" value="ApoL"/>
    <property type="match status" value="1"/>
</dbReference>
<feature type="transmembrane region" description="Helical" evidence="3">
    <location>
        <begin position="79"/>
        <end position="98"/>
    </location>
</feature>
<keyword evidence="3" id="KW-0472">Membrane</keyword>
<organism evidence="4 5">
    <name type="scientific">Chrysochloris asiatica</name>
    <name type="common">Cape golden mole</name>
    <dbReference type="NCBI Taxonomy" id="185453"/>
    <lineage>
        <taxon>Eukaryota</taxon>
        <taxon>Metazoa</taxon>
        <taxon>Chordata</taxon>
        <taxon>Craniata</taxon>
        <taxon>Vertebrata</taxon>
        <taxon>Euteleostomi</taxon>
        <taxon>Mammalia</taxon>
        <taxon>Eutheria</taxon>
        <taxon>Afrotheria</taxon>
        <taxon>Chrysochloridae</taxon>
        <taxon>Chrysochlorinae</taxon>
        <taxon>Chrysochloris</taxon>
    </lineage>
</organism>
<reference evidence="5" key="1">
    <citation type="submission" date="2025-08" db="UniProtKB">
        <authorList>
            <consortium name="RefSeq"/>
        </authorList>
    </citation>
    <scope>IDENTIFICATION</scope>
    <source>
        <tissue evidence="5">Spleen</tissue>
    </source>
</reference>